<reference evidence="10 11" key="1">
    <citation type="submission" date="2019-08" db="EMBL/GenBank/DDBJ databases">
        <title>Archangium and Cystobacter genomes.</title>
        <authorList>
            <person name="Chen I.-C.K."/>
            <person name="Wielgoss S."/>
        </authorList>
    </citation>
    <scope>NUCLEOTIDE SEQUENCE [LARGE SCALE GENOMIC DNA]</scope>
    <source>
        <strain evidence="10 11">Cbm 6</strain>
    </source>
</reference>
<comment type="subcellular location">
    <subcellularLocation>
        <location evidence="2">Membrane</location>
        <topology evidence="2">Multi-pass membrane protein</topology>
    </subcellularLocation>
</comment>
<dbReference type="InterPro" id="IPR001958">
    <property type="entry name" value="Tet-R_TetA/multi-R_MdtG-like"/>
</dbReference>
<dbReference type="InterPro" id="IPR036259">
    <property type="entry name" value="MFS_trans_sf"/>
</dbReference>
<feature type="transmembrane region" description="Helical" evidence="8">
    <location>
        <begin position="291"/>
        <end position="309"/>
    </location>
</feature>
<protein>
    <submittedName>
        <fullName evidence="10">MFS transporter</fullName>
    </submittedName>
</protein>
<feature type="transmembrane region" description="Helical" evidence="8">
    <location>
        <begin position="145"/>
        <end position="167"/>
    </location>
</feature>
<sequence length="413" mass="42240">MVARTLNPPEASPRLLGRVEALVFVTVFLDLVGFGIVIPLLPFYVQSMGGSARTVGVLLGCFSFTQLLATPVLGRFSDRYGRRPIILFSLAANAVAMGLFALASYQRLLPLLFVSRILAGATAGNLAACQASLADISTSETRARAMGRVGAGIGLGLVMGPMIGGMFSQWGAWLPPLAAGALALLGSIGVLLAMPETHPLSARSTAKPRSRLSVLRESPRPRALKLVLLLYFLVFLAMTTLQVALALLAQARFGWKAKEVGYVFAMQGGLGLLIQGVLIGPLSKAVGEVRLLILGTLLLSAGMLGVSLAEHPVALVGALAVLGTGLGFTQPLLSSLASQAANPSLQGLTLGLAQSSGGLARTVGPVASGALYSSLGTSAPFAAGALVALIAAALGALLKHEGLGKQRPPPGAG</sequence>
<keyword evidence="7 8" id="KW-0472">Membrane</keyword>
<dbReference type="SUPFAM" id="SSF103473">
    <property type="entry name" value="MFS general substrate transporter"/>
    <property type="match status" value="1"/>
</dbReference>
<evidence type="ECO:0000256" key="3">
    <source>
        <dbReference type="ARBA" id="ARBA00007520"/>
    </source>
</evidence>
<dbReference type="Gene3D" id="1.20.1250.20">
    <property type="entry name" value="MFS general substrate transporter like domains"/>
    <property type="match status" value="1"/>
</dbReference>
<dbReference type="EMBL" id="CP043494">
    <property type="protein sequence ID" value="WNG46859.1"/>
    <property type="molecule type" value="Genomic_DNA"/>
</dbReference>
<feature type="domain" description="Major facilitator superfamily (MFS) profile" evidence="9">
    <location>
        <begin position="19"/>
        <end position="403"/>
    </location>
</feature>
<feature type="transmembrane region" description="Helical" evidence="8">
    <location>
        <begin position="21"/>
        <end position="45"/>
    </location>
</feature>
<dbReference type="PROSITE" id="PS00216">
    <property type="entry name" value="SUGAR_TRANSPORT_1"/>
    <property type="match status" value="1"/>
</dbReference>
<feature type="transmembrane region" description="Helical" evidence="8">
    <location>
        <begin position="315"/>
        <end position="337"/>
    </location>
</feature>
<gene>
    <name evidence="10" type="ORF">F0U60_24080</name>
</gene>
<dbReference type="PROSITE" id="PS50850">
    <property type="entry name" value="MFS"/>
    <property type="match status" value="1"/>
</dbReference>
<evidence type="ECO:0000256" key="7">
    <source>
        <dbReference type="ARBA" id="ARBA00023136"/>
    </source>
</evidence>
<keyword evidence="11" id="KW-1185">Reference proteome</keyword>
<evidence type="ECO:0000256" key="1">
    <source>
        <dbReference type="ARBA" id="ARBA00003279"/>
    </source>
</evidence>
<proteinExistence type="inferred from homology"/>
<feature type="transmembrane region" description="Helical" evidence="8">
    <location>
        <begin position="85"/>
        <end position="105"/>
    </location>
</feature>
<organism evidence="10 11">
    <name type="scientific">Archangium minus</name>
    <dbReference type="NCBI Taxonomy" id="83450"/>
    <lineage>
        <taxon>Bacteria</taxon>
        <taxon>Pseudomonadati</taxon>
        <taxon>Myxococcota</taxon>
        <taxon>Myxococcia</taxon>
        <taxon>Myxococcales</taxon>
        <taxon>Cystobacterineae</taxon>
        <taxon>Archangiaceae</taxon>
        <taxon>Archangium</taxon>
    </lineage>
</organism>
<dbReference type="InterPro" id="IPR020846">
    <property type="entry name" value="MFS_dom"/>
</dbReference>
<feature type="transmembrane region" description="Helical" evidence="8">
    <location>
        <begin position="226"/>
        <end position="248"/>
    </location>
</feature>
<keyword evidence="4" id="KW-0813">Transport</keyword>
<feature type="transmembrane region" description="Helical" evidence="8">
    <location>
        <begin position="260"/>
        <end position="279"/>
    </location>
</feature>
<dbReference type="PRINTS" id="PR01035">
    <property type="entry name" value="TCRTETA"/>
</dbReference>
<evidence type="ECO:0000256" key="2">
    <source>
        <dbReference type="ARBA" id="ARBA00004141"/>
    </source>
</evidence>
<evidence type="ECO:0000256" key="5">
    <source>
        <dbReference type="ARBA" id="ARBA00022692"/>
    </source>
</evidence>
<evidence type="ECO:0000313" key="11">
    <source>
        <dbReference type="Proteomes" id="UP001611383"/>
    </source>
</evidence>
<dbReference type="InterPro" id="IPR011701">
    <property type="entry name" value="MFS"/>
</dbReference>
<comment type="function">
    <text evidence="1">Resistance to tetracycline by an active tetracycline efflux. This is an energy-dependent process that decreases the accumulation of the antibiotic in whole cells. This protein functions as a metal-tetracycline/H(+) antiporter.</text>
</comment>
<keyword evidence="6 8" id="KW-1133">Transmembrane helix</keyword>
<dbReference type="Proteomes" id="UP001611383">
    <property type="component" value="Chromosome"/>
</dbReference>
<evidence type="ECO:0000313" key="10">
    <source>
        <dbReference type="EMBL" id="WNG46859.1"/>
    </source>
</evidence>
<evidence type="ECO:0000259" key="9">
    <source>
        <dbReference type="PROSITE" id="PS50850"/>
    </source>
</evidence>
<feature type="transmembrane region" description="Helical" evidence="8">
    <location>
        <begin position="381"/>
        <end position="398"/>
    </location>
</feature>
<feature type="transmembrane region" description="Helical" evidence="8">
    <location>
        <begin position="173"/>
        <end position="194"/>
    </location>
</feature>
<evidence type="ECO:0000256" key="8">
    <source>
        <dbReference type="SAM" id="Phobius"/>
    </source>
</evidence>
<dbReference type="PANTHER" id="PTHR23504">
    <property type="entry name" value="MAJOR FACILITATOR SUPERFAMILY DOMAIN-CONTAINING PROTEIN 10"/>
    <property type="match status" value="1"/>
</dbReference>
<accession>A0ABY9WSU4</accession>
<evidence type="ECO:0000256" key="6">
    <source>
        <dbReference type="ARBA" id="ARBA00022989"/>
    </source>
</evidence>
<dbReference type="InterPro" id="IPR005829">
    <property type="entry name" value="Sugar_transporter_CS"/>
</dbReference>
<dbReference type="CDD" id="cd17330">
    <property type="entry name" value="MFS_SLC46_TetA_like"/>
    <property type="match status" value="1"/>
</dbReference>
<keyword evidence="5 8" id="KW-0812">Transmembrane</keyword>
<feature type="transmembrane region" description="Helical" evidence="8">
    <location>
        <begin position="51"/>
        <end position="73"/>
    </location>
</feature>
<evidence type="ECO:0000256" key="4">
    <source>
        <dbReference type="ARBA" id="ARBA00022448"/>
    </source>
</evidence>
<name>A0ABY9WSU4_9BACT</name>
<dbReference type="PANTHER" id="PTHR23504:SF15">
    <property type="entry name" value="MAJOR FACILITATOR SUPERFAMILY (MFS) PROFILE DOMAIN-CONTAINING PROTEIN"/>
    <property type="match status" value="1"/>
</dbReference>
<comment type="similarity">
    <text evidence="3">Belongs to the major facilitator superfamily. TCR/Tet family.</text>
</comment>
<dbReference type="Pfam" id="PF07690">
    <property type="entry name" value="MFS_1"/>
    <property type="match status" value="1"/>
</dbReference>